<proteinExistence type="predicted"/>
<gene>
    <name evidence="2" type="ORF">DXA38_00655</name>
</gene>
<dbReference type="RefSeq" id="WP_117441698.1">
    <property type="nucleotide sequence ID" value="NZ_JAJFEN010000001.1"/>
</dbReference>
<comment type="caution">
    <text evidence="2">The sequence shown here is derived from an EMBL/GenBank/DDBJ whole genome shotgun (WGS) entry which is preliminary data.</text>
</comment>
<dbReference type="InterPro" id="IPR000182">
    <property type="entry name" value="GNAT_dom"/>
</dbReference>
<name>A0A3E2W4Q8_CLOIN</name>
<dbReference type="EMBL" id="QVEV01000001">
    <property type="protein sequence ID" value="RGC19227.1"/>
    <property type="molecule type" value="Genomic_DNA"/>
</dbReference>
<accession>A0A3E2W4Q8</accession>
<evidence type="ECO:0000313" key="2">
    <source>
        <dbReference type="EMBL" id="RGC19227.1"/>
    </source>
</evidence>
<protein>
    <submittedName>
        <fullName evidence="2">GNAT family N-acetyltransferase</fullName>
    </submittedName>
</protein>
<evidence type="ECO:0000313" key="3">
    <source>
        <dbReference type="Proteomes" id="UP000260025"/>
    </source>
</evidence>
<dbReference type="CDD" id="cd04301">
    <property type="entry name" value="NAT_SF"/>
    <property type="match status" value="1"/>
</dbReference>
<sequence length="289" mass="33649">MKTEICKEQYVASMTAMPASSEEQNRSLKQKLSRQELSLQQCYVMIRREQVVARAVIYDELSYIGNLTLEDVEQSEADQFVGDVVKRLDRSREWRIDLYSDKINHTLLYRALKRWFPIEIKRESYTAMSAEQNVYPYEFVPAKQLTKENLLELMVSASRTTLDLYLQKEHTCLGLYPAVQKQMEELLDDEESDTLFQVLFINRRPAGFISVNRLLDDIGGIGYIGVHSDYQGRRLGSVLLQKALDMAWRNDIHKLIGEIDDHNIAIRKNLIQCGFTLDCKMCMFLLEKQ</sequence>
<evidence type="ECO:0000259" key="1">
    <source>
        <dbReference type="PROSITE" id="PS51186"/>
    </source>
</evidence>
<dbReference type="OrthoDB" id="511027at2"/>
<reference evidence="2 3" key="1">
    <citation type="submission" date="2018-08" db="EMBL/GenBank/DDBJ databases">
        <title>A genome reference for cultivated species of the human gut microbiota.</title>
        <authorList>
            <person name="Zou Y."/>
            <person name="Xue W."/>
            <person name="Luo G."/>
        </authorList>
    </citation>
    <scope>NUCLEOTIDE SEQUENCE [LARGE SCALE GENOMIC DNA]</scope>
    <source>
        <strain evidence="2 3">OF01-2LB</strain>
    </source>
</reference>
<dbReference type="AlphaFoldDB" id="A0A3E2W4Q8"/>
<dbReference type="Pfam" id="PF00583">
    <property type="entry name" value="Acetyltransf_1"/>
    <property type="match status" value="1"/>
</dbReference>
<keyword evidence="2" id="KW-0808">Transferase</keyword>
<dbReference type="Gene3D" id="3.40.630.30">
    <property type="match status" value="1"/>
</dbReference>
<dbReference type="Proteomes" id="UP000260025">
    <property type="component" value="Unassembled WGS sequence"/>
</dbReference>
<dbReference type="PROSITE" id="PS51186">
    <property type="entry name" value="GNAT"/>
    <property type="match status" value="1"/>
</dbReference>
<dbReference type="GO" id="GO:0016747">
    <property type="term" value="F:acyltransferase activity, transferring groups other than amino-acyl groups"/>
    <property type="evidence" value="ECO:0007669"/>
    <property type="project" value="InterPro"/>
</dbReference>
<dbReference type="InterPro" id="IPR016181">
    <property type="entry name" value="Acyl_CoA_acyltransferase"/>
</dbReference>
<organism evidence="2 3">
    <name type="scientific">Clostridium innocuum</name>
    <dbReference type="NCBI Taxonomy" id="1522"/>
    <lineage>
        <taxon>Bacteria</taxon>
        <taxon>Bacillati</taxon>
        <taxon>Bacillota</taxon>
        <taxon>Clostridia</taxon>
        <taxon>Eubacteriales</taxon>
        <taxon>Clostridiaceae</taxon>
        <taxon>Clostridium</taxon>
    </lineage>
</organism>
<dbReference type="SUPFAM" id="SSF55729">
    <property type="entry name" value="Acyl-CoA N-acyltransferases (Nat)"/>
    <property type="match status" value="1"/>
</dbReference>
<feature type="domain" description="N-acetyltransferase" evidence="1">
    <location>
        <begin position="152"/>
        <end position="289"/>
    </location>
</feature>